<reference evidence="3" key="1">
    <citation type="submission" date="2021-01" db="EMBL/GenBank/DDBJ databases">
        <authorList>
            <person name="Corre E."/>
            <person name="Pelletier E."/>
            <person name="Niang G."/>
            <person name="Scheremetjew M."/>
            <person name="Finn R."/>
            <person name="Kale V."/>
            <person name="Holt S."/>
            <person name="Cochrane G."/>
            <person name="Meng A."/>
            <person name="Brown T."/>
            <person name="Cohen L."/>
        </authorList>
    </citation>
    <scope>NUCLEOTIDE SEQUENCE</scope>
    <source>
        <strain evidence="3">CCMP127</strain>
    </source>
</reference>
<keyword evidence="2" id="KW-1133">Transmembrane helix</keyword>
<evidence type="ECO:0000313" key="3">
    <source>
        <dbReference type="EMBL" id="CAE0410596.1"/>
    </source>
</evidence>
<keyword evidence="2" id="KW-0472">Membrane</keyword>
<feature type="transmembrane region" description="Helical" evidence="2">
    <location>
        <begin position="194"/>
        <end position="218"/>
    </location>
</feature>
<feature type="region of interest" description="Disordered" evidence="1">
    <location>
        <begin position="71"/>
        <end position="104"/>
    </location>
</feature>
<feature type="transmembrane region" description="Helical" evidence="2">
    <location>
        <begin position="12"/>
        <end position="34"/>
    </location>
</feature>
<feature type="transmembrane region" description="Helical" evidence="2">
    <location>
        <begin position="46"/>
        <end position="67"/>
    </location>
</feature>
<sequence length="438" mass="48912">MAFAATSIDIALPSWYGSASMGLLCASTVAWMVTGNHPSWKPASNVLIVLCNLNAIFLIVVLQKALLEEDDKERKEVGPDEDSSDQGSSYRRENSEPSDDEGAVAKNATKVPDSLLDKQMEKLVATVWKPQLLLTALLSAIVFWDSYNETNLYYLSLQSLMSAEDWHRSLYLLSNGAFLACLLLFTLRRKFSGSLLVPTTAAVLLSIACLTVAAWLLIDHRKAELNQIQQVLAIDTQSTSSNKITSYQGEAHVRGVSLLDERFCMSVHDALRVQVDVQWGGSWGCPRKSSTYCEATIESVISCRFWNAGEHYQTDDDSIVNQFDKDPLNYVLYRYQDSYDGISSFDDDSFDVDEAPEQPIYWNHPSEYIVGNCENCEARSWTHMMMDFHQLTRTLHQIFLSIGAGLFGVGWLVATLVQSQHQRTVATSNDGGRTTPLV</sequence>
<protein>
    <recommendedName>
        <fullName evidence="4">Transmembrane protein</fullName>
    </recommendedName>
</protein>
<dbReference type="EMBL" id="HBIM01009553">
    <property type="protein sequence ID" value="CAE0410596.1"/>
    <property type="molecule type" value="Transcribed_RNA"/>
</dbReference>
<evidence type="ECO:0000256" key="1">
    <source>
        <dbReference type="SAM" id="MobiDB-lite"/>
    </source>
</evidence>
<feature type="transmembrane region" description="Helical" evidence="2">
    <location>
        <begin position="398"/>
        <end position="417"/>
    </location>
</feature>
<organism evidence="3">
    <name type="scientific">Amphora coffeiformis</name>
    <dbReference type="NCBI Taxonomy" id="265554"/>
    <lineage>
        <taxon>Eukaryota</taxon>
        <taxon>Sar</taxon>
        <taxon>Stramenopiles</taxon>
        <taxon>Ochrophyta</taxon>
        <taxon>Bacillariophyta</taxon>
        <taxon>Bacillariophyceae</taxon>
        <taxon>Bacillariophycidae</taxon>
        <taxon>Thalassiophysales</taxon>
        <taxon>Catenulaceae</taxon>
        <taxon>Amphora</taxon>
    </lineage>
</organism>
<evidence type="ECO:0008006" key="4">
    <source>
        <dbReference type="Google" id="ProtNLM"/>
    </source>
</evidence>
<name>A0A7S3P3N2_9STRA</name>
<accession>A0A7S3P3N2</accession>
<keyword evidence="2" id="KW-0812">Transmembrane</keyword>
<evidence type="ECO:0000256" key="2">
    <source>
        <dbReference type="SAM" id="Phobius"/>
    </source>
</evidence>
<feature type="transmembrane region" description="Helical" evidence="2">
    <location>
        <begin position="169"/>
        <end position="187"/>
    </location>
</feature>
<dbReference type="AlphaFoldDB" id="A0A7S3P3N2"/>
<proteinExistence type="predicted"/>
<gene>
    <name evidence="3" type="ORF">ACOF00016_LOCUS8047</name>
</gene>